<dbReference type="PaxDb" id="880073-Calab_2751"/>
<dbReference type="EMBL" id="CM001402">
    <property type="protein sequence ID" value="EHO42359.1"/>
    <property type="molecule type" value="Genomic_DNA"/>
</dbReference>
<keyword evidence="4" id="KW-1185">Reference proteome</keyword>
<dbReference type="KEGG" id="caby:Cabys_1598"/>
<keyword evidence="1" id="KW-0812">Transmembrane</keyword>
<name>H1XQT6_CALAY</name>
<dbReference type="EMBL" id="CP018099">
    <property type="protein sequence ID" value="APF18347.1"/>
    <property type="molecule type" value="Genomic_DNA"/>
</dbReference>
<keyword evidence="1" id="KW-1133">Transmembrane helix</keyword>
<gene>
    <name evidence="2" type="ORF">Cabys_1598</name>
    <name evidence="3" type="ORF">Calab_2751</name>
</gene>
<feature type="transmembrane region" description="Helical" evidence="1">
    <location>
        <begin position="404"/>
        <end position="427"/>
    </location>
</feature>
<dbReference type="HOGENOM" id="CLU_625113_0_0_0"/>
<reference evidence="2 5" key="2">
    <citation type="submission" date="2016-11" db="EMBL/GenBank/DDBJ databases">
        <title>Genomic analysis of Caldithrix abyssi and proposal of a novel bacterial phylum Caldithrichaeota.</title>
        <authorList>
            <person name="Kublanov I."/>
            <person name="Sigalova O."/>
            <person name="Gavrilov S."/>
            <person name="Lebedinsky A."/>
            <person name="Ivanova N."/>
            <person name="Daum C."/>
            <person name="Reddy T."/>
            <person name="Klenk H.P."/>
            <person name="Goker M."/>
            <person name="Reva O."/>
            <person name="Miroshnichenko M."/>
            <person name="Kyprides N."/>
            <person name="Woyke T."/>
            <person name="Gelfand M."/>
        </authorList>
    </citation>
    <scope>NUCLEOTIDE SEQUENCE [LARGE SCALE GENOMIC DNA]</scope>
    <source>
        <strain evidence="2 5">LF13</strain>
    </source>
</reference>
<dbReference type="InParanoid" id="H1XQT6"/>
<organism evidence="3 4">
    <name type="scientific">Caldithrix abyssi DSM 13497</name>
    <dbReference type="NCBI Taxonomy" id="880073"/>
    <lineage>
        <taxon>Bacteria</taxon>
        <taxon>Pseudomonadati</taxon>
        <taxon>Calditrichota</taxon>
        <taxon>Calditrichia</taxon>
        <taxon>Calditrichales</taxon>
        <taxon>Calditrichaceae</taxon>
        <taxon>Caldithrix</taxon>
    </lineage>
</organism>
<sequence precursor="true">MKIRNTKKRTIIIFFVMVVLTPLVWFVGLKTLKASVAYRLRHGTPVELGQVKSRNGVTVTFIGMWGDVFNPKKYLETIQYDLVPITSGLEMLPMVNILCGQALRGSFYDLPTYKTMVTQLIFRLNQNRLDLEKIWGMHLESGEILEKPKEWKQPHALQPYIWRVPEESKFFQKREIRAFAALPVIANAFHFSDYIVRRTPKEHKEIVALNLRLALIGLLEELFKNQWGDIHSIGCPAFSADPSYSWKRYASKQVKYAFPFRESFFTIRDVFIDNKVPPSITRVYLVSWDKYETAKKGSYYYCPRCGDETIDGLATVYAEMRIFYNPLGDNNMPSKFSYWAISYLVIFALGVLMLYRYPSRSGPKNVQSQLEYLERVVALIGSIILVFFMPFVDNALHSSDEAFLVWNIGIASLLYLFSLLFAGRLSFNIKSRSTYKQK</sequence>
<evidence type="ECO:0000313" key="2">
    <source>
        <dbReference type="EMBL" id="APF18347.1"/>
    </source>
</evidence>
<reference evidence="3 4" key="1">
    <citation type="submission" date="2011-09" db="EMBL/GenBank/DDBJ databases">
        <title>The permanent draft genome of Caldithrix abyssi DSM 13497.</title>
        <authorList>
            <consortium name="US DOE Joint Genome Institute (JGI-PGF)"/>
            <person name="Lucas S."/>
            <person name="Han J."/>
            <person name="Lapidus A."/>
            <person name="Bruce D."/>
            <person name="Goodwin L."/>
            <person name="Pitluck S."/>
            <person name="Peters L."/>
            <person name="Kyrpides N."/>
            <person name="Mavromatis K."/>
            <person name="Ivanova N."/>
            <person name="Mikhailova N."/>
            <person name="Chertkov O."/>
            <person name="Detter J.C."/>
            <person name="Tapia R."/>
            <person name="Han C."/>
            <person name="Land M."/>
            <person name="Hauser L."/>
            <person name="Markowitz V."/>
            <person name="Cheng J.-F."/>
            <person name="Hugenholtz P."/>
            <person name="Woyke T."/>
            <person name="Wu D."/>
            <person name="Spring S."/>
            <person name="Brambilla E."/>
            <person name="Klenk H.-P."/>
            <person name="Eisen J.A."/>
        </authorList>
    </citation>
    <scope>NUCLEOTIDE SEQUENCE [LARGE SCALE GENOMIC DNA]</scope>
    <source>
        <strain evidence="3 4">DSM 13497</strain>
    </source>
</reference>
<proteinExistence type="predicted"/>
<evidence type="ECO:0000313" key="3">
    <source>
        <dbReference type="EMBL" id="EHO42359.1"/>
    </source>
</evidence>
<dbReference type="OrthoDB" id="1808072at2"/>
<feature type="transmembrane region" description="Helical" evidence="1">
    <location>
        <begin position="336"/>
        <end position="355"/>
    </location>
</feature>
<dbReference type="RefSeq" id="WP_006929654.1">
    <property type="nucleotide sequence ID" value="NZ_CM001402.1"/>
</dbReference>
<evidence type="ECO:0000256" key="1">
    <source>
        <dbReference type="SAM" id="Phobius"/>
    </source>
</evidence>
<dbReference type="AlphaFoldDB" id="H1XQT6"/>
<keyword evidence="1" id="KW-0472">Membrane</keyword>
<feature type="transmembrane region" description="Helical" evidence="1">
    <location>
        <begin position="376"/>
        <end position="392"/>
    </location>
</feature>
<evidence type="ECO:0000313" key="4">
    <source>
        <dbReference type="Proteomes" id="UP000004671"/>
    </source>
</evidence>
<dbReference type="Proteomes" id="UP000004671">
    <property type="component" value="Chromosome"/>
</dbReference>
<accession>H1XQT6</accession>
<feature type="transmembrane region" description="Helical" evidence="1">
    <location>
        <begin position="12"/>
        <end position="29"/>
    </location>
</feature>
<dbReference type="Proteomes" id="UP000183868">
    <property type="component" value="Chromosome"/>
</dbReference>
<evidence type="ECO:0000313" key="5">
    <source>
        <dbReference type="Proteomes" id="UP000183868"/>
    </source>
</evidence>
<protein>
    <submittedName>
        <fullName evidence="3">Uncharacterized protein</fullName>
    </submittedName>
</protein>